<comment type="caution">
    <text evidence="2">The sequence shown here is derived from an EMBL/GenBank/DDBJ whole genome shotgun (WGS) entry which is preliminary data.</text>
</comment>
<dbReference type="EMBL" id="NBSK02000003">
    <property type="protein sequence ID" value="KAJ0216503.1"/>
    <property type="molecule type" value="Genomic_DNA"/>
</dbReference>
<dbReference type="InterPro" id="IPR012337">
    <property type="entry name" value="RNaseH-like_sf"/>
</dbReference>
<reference evidence="2 3" key="1">
    <citation type="journal article" date="2017" name="Nat. Commun.">
        <title>Genome assembly with in vitro proximity ligation data and whole-genome triplication in lettuce.</title>
        <authorList>
            <person name="Reyes-Chin-Wo S."/>
            <person name="Wang Z."/>
            <person name="Yang X."/>
            <person name="Kozik A."/>
            <person name="Arikit S."/>
            <person name="Song C."/>
            <person name="Xia L."/>
            <person name="Froenicke L."/>
            <person name="Lavelle D.O."/>
            <person name="Truco M.J."/>
            <person name="Xia R."/>
            <person name="Zhu S."/>
            <person name="Xu C."/>
            <person name="Xu H."/>
            <person name="Xu X."/>
            <person name="Cox K."/>
            <person name="Korf I."/>
            <person name="Meyers B.C."/>
            <person name="Michelmore R.W."/>
        </authorList>
    </citation>
    <scope>NUCLEOTIDE SEQUENCE [LARGE SCALE GENOMIC DNA]</scope>
    <source>
        <strain evidence="3">cv. Salinas</strain>
        <tissue evidence="2">Seedlings</tissue>
    </source>
</reference>
<dbReference type="Proteomes" id="UP000235145">
    <property type="component" value="Unassembled WGS sequence"/>
</dbReference>
<proteinExistence type="predicted"/>
<dbReference type="PANTHER" id="PTHR23272">
    <property type="entry name" value="BED FINGER-RELATED"/>
    <property type="match status" value="1"/>
</dbReference>
<dbReference type="SUPFAM" id="SSF53098">
    <property type="entry name" value="Ribonuclease H-like"/>
    <property type="match status" value="1"/>
</dbReference>
<protein>
    <recommendedName>
        <fullName evidence="1">HAT C-terminal dimerisation domain-containing protein</fullName>
    </recommendedName>
</protein>
<dbReference type="GO" id="GO:0046983">
    <property type="term" value="F:protein dimerization activity"/>
    <property type="evidence" value="ECO:0007669"/>
    <property type="project" value="InterPro"/>
</dbReference>
<dbReference type="AlphaFoldDB" id="A0A9R1W5V6"/>
<feature type="domain" description="HAT C-terminal dimerisation" evidence="1">
    <location>
        <begin position="2"/>
        <end position="40"/>
    </location>
</feature>
<dbReference type="InterPro" id="IPR008906">
    <property type="entry name" value="HATC_C_dom"/>
</dbReference>
<gene>
    <name evidence="2" type="ORF">LSAT_V11C300148270</name>
</gene>
<keyword evidence="3" id="KW-1185">Reference proteome</keyword>
<accession>A0A9R1W5V6</accession>
<name>A0A9R1W5V6_LACSA</name>
<evidence type="ECO:0000259" key="1">
    <source>
        <dbReference type="Pfam" id="PF05699"/>
    </source>
</evidence>
<dbReference type="PANTHER" id="PTHR23272:SF193">
    <property type="entry name" value="OS07G0624100 PROTEIN"/>
    <property type="match status" value="1"/>
</dbReference>
<dbReference type="Pfam" id="PF05699">
    <property type="entry name" value="Dimer_Tnp_hAT"/>
    <property type="match status" value="1"/>
</dbReference>
<evidence type="ECO:0000313" key="3">
    <source>
        <dbReference type="Proteomes" id="UP000235145"/>
    </source>
</evidence>
<sequence>MISTVASESAFSTGGRVLDSFRSSLSPKTVQALICTQNWIRGVFNKNAKVGYEDVLKEIEDLDEIENANLIFTLTISNERYISSLGFILNFWCDVLILTFLDSKSL</sequence>
<evidence type="ECO:0000313" key="2">
    <source>
        <dbReference type="EMBL" id="KAJ0216503.1"/>
    </source>
</evidence>
<organism evidence="2 3">
    <name type="scientific">Lactuca sativa</name>
    <name type="common">Garden lettuce</name>
    <dbReference type="NCBI Taxonomy" id="4236"/>
    <lineage>
        <taxon>Eukaryota</taxon>
        <taxon>Viridiplantae</taxon>
        <taxon>Streptophyta</taxon>
        <taxon>Embryophyta</taxon>
        <taxon>Tracheophyta</taxon>
        <taxon>Spermatophyta</taxon>
        <taxon>Magnoliopsida</taxon>
        <taxon>eudicotyledons</taxon>
        <taxon>Gunneridae</taxon>
        <taxon>Pentapetalae</taxon>
        <taxon>asterids</taxon>
        <taxon>campanulids</taxon>
        <taxon>Asterales</taxon>
        <taxon>Asteraceae</taxon>
        <taxon>Cichorioideae</taxon>
        <taxon>Cichorieae</taxon>
        <taxon>Lactucinae</taxon>
        <taxon>Lactuca</taxon>
    </lineage>
</organism>